<dbReference type="GO" id="GO:0009252">
    <property type="term" value="P:peptidoglycan biosynthetic process"/>
    <property type="evidence" value="ECO:0007669"/>
    <property type="project" value="UniProtKB-KW"/>
</dbReference>
<feature type="transmembrane region" description="Helical" evidence="16">
    <location>
        <begin position="149"/>
        <end position="166"/>
    </location>
</feature>
<evidence type="ECO:0000256" key="8">
    <source>
        <dbReference type="ARBA" id="ARBA00023136"/>
    </source>
</evidence>
<evidence type="ECO:0000256" key="11">
    <source>
        <dbReference type="ARBA" id="ARBA00038053"/>
    </source>
</evidence>
<keyword evidence="6" id="KW-0573">Peptidoglycan synthesis</keyword>
<keyword evidence="17" id="KW-0132">Cell division</keyword>
<proteinExistence type="inferred from homology"/>
<evidence type="ECO:0000256" key="9">
    <source>
        <dbReference type="ARBA" id="ARBA00032370"/>
    </source>
</evidence>
<accession>A0A0H4VG99</accession>
<feature type="transmembrane region" description="Helical" evidence="16">
    <location>
        <begin position="218"/>
        <end position="236"/>
    </location>
</feature>
<gene>
    <name evidence="17" type="ORF">CP97_12105</name>
</gene>
<evidence type="ECO:0000313" key="17">
    <source>
        <dbReference type="EMBL" id="AKQ43425.2"/>
    </source>
</evidence>
<dbReference type="GO" id="GO:0032153">
    <property type="term" value="C:cell division site"/>
    <property type="evidence" value="ECO:0007669"/>
    <property type="project" value="TreeGrafter"/>
</dbReference>
<evidence type="ECO:0000256" key="16">
    <source>
        <dbReference type="SAM" id="Phobius"/>
    </source>
</evidence>
<feature type="transmembrane region" description="Helical" evidence="16">
    <location>
        <begin position="327"/>
        <end position="352"/>
    </location>
</feature>
<evidence type="ECO:0000256" key="14">
    <source>
        <dbReference type="ARBA" id="ARBA00044770"/>
    </source>
</evidence>
<evidence type="ECO:0000256" key="10">
    <source>
        <dbReference type="ARBA" id="ARBA00033270"/>
    </source>
</evidence>
<keyword evidence="7 16" id="KW-1133">Transmembrane helix</keyword>
<dbReference type="Pfam" id="PF01098">
    <property type="entry name" value="FTSW_RODA_SPOVE"/>
    <property type="match status" value="1"/>
</dbReference>
<dbReference type="Proteomes" id="UP000059113">
    <property type="component" value="Chromosome"/>
</dbReference>
<reference evidence="18" key="2">
    <citation type="submission" date="2015-04" db="EMBL/GenBank/DDBJ databases">
        <title>The complete genome sequence of Erythrobacter sp. s21-N3.</title>
        <authorList>
            <person name="Zhuang L."/>
            <person name="Liu Y."/>
            <person name="Shao Z."/>
        </authorList>
    </citation>
    <scope>NUCLEOTIDE SEQUENCE [LARGE SCALE GENOMIC DNA]</scope>
    <source>
        <strain evidence="18">s21-N3</strain>
    </source>
</reference>
<sequence length="409" mass="44816">MSASPIFIPRPGERGRHSAGLRHRTDWKRNLRIWWREVDRWLLLFVLLLMVTGTLAVAAASPASARRLSTTSVTLPDLYFFWAHVRMQILGLCVLIGTSLLPVAMLRRAAIGLAVCMLIAMVLVPFIGTEVNGARRWLNLGISLQPSEFLKPAFAMVMAWILSWKLRDPGLPVIGVSASFLGLIVVLLMLQPNLGAAILFIGAWFVMVMLAGLPLQKIGMMTGGVLAALLGAYLFYDNARNRIDSFLGGPAAYDHVDLAGRTLQGGGWTGSGFWLGSNKMRLPEAHTDYIFSVIGEEFGLLICAAVVLLYLAIILRVLVRMVEEDRLFIILAASGLIALFGGQAFINILVNLQLFPSKGMTLPLVSYGGSSTLAVCFTVGLLLAVTRRNPYLDREPFDLKASFEKEDVL</sequence>
<feature type="transmembrane region" description="Helical" evidence="16">
    <location>
        <begin position="173"/>
        <end position="190"/>
    </location>
</feature>
<dbReference type="InterPro" id="IPR001182">
    <property type="entry name" value="FtsW/RodA"/>
</dbReference>
<keyword evidence="17" id="KW-0131">Cell cycle</keyword>
<evidence type="ECO:0000256" key="2">
    <source>
        <dbReference type="ARBA" id="ARBA00022676"/>
    </source>
</evidence>
<keyword evidence="2" id="KW-0328">Glycosyltransferase</keyword>
<feature type="transmembrane region" description="Helical" evidence="16">
    <location>
        <begin position="364"/>
        <end position="385"/>
    </location>
</feature>
<dbReference type="AlphaFoldDB" id="A0A0H4VG99"/>
<dbReference type="EMBL" id="CP011310">
    <property type="protein sequence ID" value="AKQ43425.2"/>
    <property type="molecule type" value="Genomic_DNA"/>
</dbReference>
<keyword evidence="18" id="KW-1185">Reference proteome</keyword>
<protein>
    <recommendedName>
        <fullName evidence="12">Probable peptidoglycan glycosyltransferase FtsW</fullName>
        <ecNumber evidence="14">2.4.99.28</ecNumber>
    </recommendedName>
    <alternativeName>
        <fullName evidence="13">Cell division protein FtsW</fullName>
    </alternativeName>
    <alternativeName>
        <fullName evidence="10">Cell wall polymerase</fullName>
    </alternativeName>
    <alternativeName>
        <fullName evidence="9">Peptidoglycan polymerase</fullName>
    </alternativeName>
</protein>
<keyword evidence="5" id="KW-0133">Cell shape</keyword>
<dbReference type="GO" id="GO:0008360">
    <property type="term" value="P:regulation of cell shape"/>
    <property type="evidence" value="ECO:0007669"/>
    <property type="project" value="UniProtKB-KW"/>
</dbReference>
<dbReference type="RefSeq" id="WP_082863816.1">
    <property type="nucleotide sequence ID" value="NZ_CP011310.1"/>
</dbReference>
<evidence type="ECO:0000256" key="15">
    <source>
        <dbReference type="ARBA" id="ARBA00049902"/>
    </source>
</evidence>
<feature type="transmembrane region" description="Helical" evidence="16">
    <location>
        <begin position="289"/>
        <end position="315"/>
    </location>
</feature>
<dbReference type="GO" id="GO:0051301">
    <property type="term" value="P:cell division"/>
    <property type="evidence" value="ECO:0007669"/>
    <property type="project" value="UniProtKB-KW"/>
</dbReference>
<feature type="transmembrane region" description="Helical" evidence="16">
    <location>
        <begin position="81"/>
        <end position="103"/>
    </location>
</feature>
<keyword evidence="3" id="KW-0808">Transferase</keyword>
<comment type="catalytic activity">
    <reaction evidence="15">
        <text>[GlcNAc-(1-&gt;4)-Mur2Ac(oyl-L-Ala-gamma-D-Glu-L-Lys-D-Ala-D-Ala)](n)-di-trans,octa-cis-undecaprenyl diphosphate + beta-D-GlcNAc-(1-&gt;4)-Mur2Ac(oyl-L-Ala-gamma-D-Glu-L-Lys-D-Ala-D-Ala)-di-trans,octa-cis-undecaprenyl diphosphate = [GlcNAc-(1-&gt;4)-Mur2Ac(oyl-L-Ala-gamma-D-Glu-L-Lys-D-Ala-D-Ala)](n+1)-di-trans,octa-cis-undecaprenyl diphosphate + di-trans,octa-cis-undecaprenyl diphosphate + H(+)</text>
        <dbReference type="Rhea" id="RHEA:23708"/>
        <dbReference type="Rhea" id="RHEA-COMP:9602"/>
        <dbReference type="Rhea" id="RHEA-COMP:9603"/>
        <dbReference type="ChEBI" id="CHEBI:15378"/>
        <dbReference type="ChEBI" id="CHEBI:58405"/>
        <dbReference type="ChEBI" id="CHEBI:60033"/>
        <dbReference type="ChEBI" id="CHEBI:78435"/>
        <dbReference type="EC" id="2.4.99.28"/>
    </reaction>
</comment>
<dbReference type="GO" id="GO:0008955">
    <property type="term" value="F:peptidoglycan glycosyltransferase activity"/>
    <property type="evidence" value="ECO:0007669"/>
    <property type="project" value="UniProtKB-EC"/>
</dbReference>
<evidence type="ECO:0000256" key="6">
    <source>
        <dbReference type="ARBA" id="ARBA00022984"/>
    </source>
</evidence>
<keyword evidence="8 16" id="KW-0472">Membrane</keyword>
<evidence type="ECO:0000256" key="7">
    <source>
        <dbReference type="ARBA" id="ARBA00022989"/>
    </source>
</evidence>
<dbReference type="GO" id="GO:0015648">
    <property type="term" value="F:lipid-linked peptidoglycan transporter activity"/>
    <property type="evidence" value="ECO:0007669"/>
    <property type="project" value="TreeGrafter"/>
</dbReference>
<dbReference type="KEGG" id="ery:CP97_12105"/>
<dbReference type="PANTHER" id="PTHR30474:SF2">
    <property type="entry name" value="PEPTIDOGLYCAN GLYCOSYLTRANSFERASE FTSW-RELATED"/>
    <property type="match status" value="1"/>
</dbReference>
<evidence type="ECO:0000313" key="18">
    <source>
        <dbReference type="Proteomes" id="UP000059113"/>
    </source>
</evidence>
<organism evidence="17 18">
    <name type="scientific">Aurantiacibacter atlanticus</name>
    <dbReference type="NCBI Taxonomy" id="1648404"/>
    <lineage>
        <taxon>Bacteria</taxon>
        <taxon>Pseudomonadati</taxon>
        <taxon>Pseudomonadota</taxon>
        <taxon>Alphaproteobacteria</taxon>
        <taxon>Sphingomonadales</taxon>
        <taxon>Erythrobacteraceae</taxon>
        <taxon>Aurantiacibacter</taxon>
    </lineage>
</organism>
<feature type="transmembrane region" description="Helical" evidence="16">
    <location>
        <begin position="41"/>
        <end position="61"/>
    </location>
</feature>
<comment type="subcellular location">
    <subcellularLocation>
        <location evidence="1">Membrane</location>
        <topology evidence="1">Multi-pass membrane protein</topology>
    </subcellularLocation>
</comment>
<evidence type="ECO:0000256" key="12">
    <source>
        <dbReference type="ARBA" id="ARBA00041185"/>
    </source>
</evidence>
<dbReference type="GO" id="GO:0005886">
    <property type="term" value="C:plasma membrane"/>
    <property type="evidence" value="ECO:0007669"/>
    <property type="project" value="TreeGrafter"/>
</dbReference>
<dbReference type="EC" id="2.4.99.28" evidence="14"/>
<evidence type="ECO:0000256" key="13">
    <source>
        <dbReference type="ARBA" id="ARBA00041418"/>
    </source>
</evidence>
<feature type="transmembrane region" description="Helical" evidence="16">
    <location>
        <begin position="110"/>
        <end position="129"/>
    </location>
</feature>
<dbReference type="PANTHER" id="PTHR30474">
    <property type="entry name" value="CELL CYCLE PROTEIN"/>
    <property type="match status" value="1"/>
</dbReference>
<evidence type="ECO:0000256" key="1">
    <source>
        <dbReference type="ARBA" id="ARBA00004141"/>
    </source>
</evidence>
<evidence type="ECO:0000256" key="3">
    <source>
        <dbReference type="ARBA" id="ARBA00022679"/>
    </source>
</evidence>
<evidence type="ECO:0000256" key="4">
    <source>
        <dbReference type="ARBA" id="ARBA00022692"/>
    </source>
</evidence>
<keyword evidence="4 16" id="KW-0812">Transmembrane</keyword>
<reference evidence="17 18" key="1">
    <citation type="journal article" date="2015" name="Int. J. Syst. Evol. Microbiol.">
        <title>Erythrobacter atlanticus sp. nov., a bacterium from ocean sediment able to degrade polycyclic aromatic hydrocarbons.</title>
        <authorList>
            <person name="Zhuang L."/>
            <person name="Liu Y."/>
            <person name="Wang L."/>
            <person name="Wang W."/>
            <person name="Shao Z."/>
        </authorList>
    </citation>
    <scope>NUCLEOTIDE SEQUENCE [LARGE SCALE GENOMIC DNA]</scope>
    <source>
        <strain evidence="18">s21-N3</strain>
    </source>
</reference>
<feature type="transmembrane region" description="Helical" evidence="16">
    <location>
        <begin position="196"/>
        <end position="213"/>
    </location>
</feature>
<name>A0A0H4VG99_9SPHN</name>
<dbReference type="OrthoDB" id="9768187at2"/>
<dbReference type="STRING" id="1648404.CP97_12105"/>
<evidence type="ECO:0000256" key="5">
    <source>
        <dbReference type="ARBA" id="ARBA00022960"/>
    </source>
</evidence>
<comment type="similarity">
    <text evidence="11">Belongs to the SEDS family. FtsW subfamily.</text>
</comment>